<dbReference type="Gene3D" id="2.70.40.10">
    <property type="match status" value="1"/>
</dbReference>
<dbReference type="InterPro" id="IPR011962">
    <property type="entry name" value="dCTP_deaminase"/>
</dbReference>
<evidence type="ECO:0000256" key="2">
    <source>
        <dbReference type="ARBA" id="ARBA00023080"/>
    </source>
</evidence>
<gene>
    <name evidence="3" type="ORF">BWY04_01027</name>
</gene>
<dbReference type="InterPro" id="IPR033704">
    <property type="entry name" value="dUTPase_trimeric"/>
</dbReference>
<keyword evidence="2" id="KW-0546">Nucleotide metabolism</keyword>
<dbReference type="PANTHER" id="PTHR42680:SF3">
    <property type="entry name" value="DCTP DEAMINASE"/>
    <property type="match status" value="1"/>
</dbReference>
<evidence type="ECO:0000313" key="3">
    <source>
        <dbReference type="EMBL" id="OQB41141.1"/>
    </source>
</evidence>
<dbReference type="GO" id="GO:0008829">
    <property type="term" value="F:dCTP deaminase activity"/>
    <property type="evidence" value="ECO:0007669"/>
    <property type="project" value="InterPro"/>
</dbReference>
<comment type="caution">
    <text evidence="3">The sequence shown here is derived from an EMBL/GenBank/DDBJ whole genome shotgun (WGS) entry which is preliminary data.</text>
</comment>
<protein>
    <submittedName>
        <fullName evidence="3">Deoxycytidine triphosphate deaminase</fullName>
    </submittedName>
</protein>
<organism evidence="3">
    <name type="scientific">candidate division CPR1 bacterium ADurb.Bin160</name>
    <dbReference type="NCBI Taxonomy" id="1852826"/>
    <lineage>
        <taxon>Bacteria</taxon>
        <taxon>candidate division CPR1</taxon>
    </lineage>
</organism>
<reference evidence="3" key="1">
    <citation type="submission" date="2017-02" db="EMBL/GenBank/DDBJ databases">
        <title>Delving into the versatile metabolic prowess of the omnipresent phylum Bacteroidetes.</title>
        <authorList>
            <person name="Nobu M.K."/>
            <person name="Mei R."/>
            <person name="Narihiro T."/>
            <person name="Kuroda K."/>
            <person name="Liu W.-T."/>
        </authorList>
    </citation>
    <scope>NUCLEOTIDE SEQUENCE</scope>
    <source>
        <strain evidence="3">ADurb.Bin160</strain>
    </source>
</reference>
<sequence>MVLGASEIQKYIKDGVKARFGKDGKQIYPTDLKECRYVFSFIGADGTDKCEYFYPLISNIPDDFEIEGVSVDMSLDKVFQKFHGAVLKKECRNTGEAIEIQPQEENMFVIKPKIVYIGVTQEVVNMPLNLVAKPIPRVTCFSSGLTIDRGLVNPNFYGPLKFGIYNKSQYPILIERGFRIITVTFEHIVGSSNAYVGFHQEGNKISTNGNFAPPR</sequence>
<dbReference type="GO" id="GO:0006229">
    <property type="term" value="P:dUTP biosynthetic process"/>
    <property type="evidence" value="ECO:0007669"/>
    <property type="project" value="InterPro"/>
</dbReference>
<dbReference type="Proteomes" id="UP000485621">
    <property type="component" value="Unassembled WGS sequence"/>
</dbReference>
<proteinExistence type="predicted"/>
<dbReference type="PANTHER" id="PTHR42680">
    <property type="entry name" value="DCTP DEAMINASE"/>
    <property type="match status" value="1"/>
</dbReference>
<dbReference type="AlphaFoldDB" id="A0A1V5ZLY1"/>
<evidence type="ECO:0000256" key="1">
    <source>
        <dbReference type="ARBA" id="ARBA00022801"/>
    </source>
</evidence>
<dbReference type="CDD" id="cd07557">
    <property type="entry name" value="trimeric_dUTPase"/>
    <property type="match status" value="1"/>
</dbReference>
<dbReference type="Pfam" id="PF22769">
    <property type="entry name" value="DCD"/>
    <property type="match status" value="1"/>
</dbReference>
<dbReference type="SUPFAM" id="SSF51283">
    <property type="entry name" value="dUTPase-like"/>
    <property type="match status" value="1"/>
</dbReference>
<dbReference type="EMBL" id="MWDB01000023">
    <property type="protein sequence ID" value="OQB41141.1"/>
    <property type="molecule type" value="Genomic_DNA"/>
</dbReference>
<dbReference type="InterPro" id="IPR036157">
    <property type="entry name" value="dUTPase-like_sf"/>
</dbReference>
<name>A0A1V5ZLY1_9BACT</name>
<keyword evidence="1" id="KW-0378">Hydrolase</keyword>
<accession>A0A1V5ZLY1</accession>
<dbReference type="GO" id="GO:0015949">
    <property type="term" value="P:nucleobase-containing small molecule interconversion"/>
    <property type="evidence" value="ECO:0007669"/>
    <property type="project" value="TreeGrafter"/>
</dbReference>